<accession>A0A433PUE4</accession>
<keyword evidence="1" id="KW-0804">Transcription</keyword>
<evidence type="ECO:0000256" key="1">
    <source>
        <dbReference type="ARBA" id="ARBA00023163"/>
    </source>
</evidence>
<feature type="compositionally biased region" description="Low complexity" evidence="2">
    <location>
        <begin position="359"/>
        <end position="368"/>
    </location>
</feature>
<evidence type="ECO:0000313" key="5">
    <source>
        <dbReference type="Proteomes" id="UP000274822"/>
    </source>
</evidence>
<evidence type="ECO:0000259" key="3">
    <source>
        <dbReference type="PROSITE" id="PS51913"/>
    </source>
</evidence>
<feature type="region of interest" description="Disordered" evidence="2">
    <location>
        <begin position="67"/>
        <end position="145"/>
    </location>
</feature>
<dbReference type="Pfam" id="PF05066">
    <property type="entry name" value="HARE-HTH"/>
    <property type="match status" value="1"/>
</dbReference>
<sequence>MAAADTWLKCAHQVLTLHKTPLSTRDILERIIQLKLKDIKKGQTPYNTLTTTLNSEAKKSGGSIVKEGTKFKLRERSRVSSSVVANDDGKTTPGDQTPTRRSRQSNDLDFDDGDSEPESDGGSELENSAGSTAPVTSGTLSPSSRVAATLDQMRLDDNDSEDELEIECRPRQNYNSRLQLDTTGSFVTVRAIAAAATSRSIPGNQTTAPDTIVAASKPVAITNSTRPTKQQPAQLSSTRTNPNRIRSLATSSTPVDSPMPSPLPSPTNSASKAGGSSRKASSANPRAPLATKQSPIASGRNSPTTSPAPPTQNPSSLPPKPHSRKRPPSPTKQTIITATTAHPLSKSTTLGSPQKSWNTSPATSTTPRNRPPSPPTHTSRPGIDHSETDADHSVEDNDEDDSYPTPSTLKEKRARAARRAEQLKKWRVREDREARELRAVARRKLVAENGNGRLLQREGREGGSVSSGDEREREKAKSVKFNLRRNIVFEFDSDADVDGTSTREGKAIGIVEGVKDVLAAGPTAMEVN</sequence>
<dbReference type="GO" id="GO:0006355">
    <property type="term" value="P:regulation of DNA-templated transcription"/>
    <property type="evidence" value="ECO:0007669"/>
    <property type="project" value="InterPro"/>
</dbReference>
<feature type="compositionally biased region" description="Polar residues" evidence="2">
    <location>
        <begin position="221"/>
        <end position="255"/>
    </location>
</feature>
<protein>
    <recommendedName>
        <fullName evidence="3">HTH HARE-type domain-containing protein</fullName>
    </recommendedName>
</protein>
<feature type="region of interest" description="Disordered" evidence="2">
    <location>
        <begin position="218"/>
        <end position="422"/>
    </location>
</feature>
<gene>
    <name evidence="4" type="ORF">BC938DRAFT_475463</name>
</gene>
<feature type="domain" description="HTH HARE-type" evidence="3">
    <location>
        <begin position="5"/>
        <end position="76"/>
    </location>
</feature>
<dbReference type="EMBL" id="RBNJ01020719">
    <property type="protein sequence ID" value="RUS21128.1"/>
    <property type="molecule type" value="Genomic_DNA"/>
</dbReference>
<feature type="compositionally biased region" description="Polar residues" evidence="2">
    <location>
        <begin position="331"/>
        <end position="358"/>
    </location>
</feature>
<feature type="compositionally biased region" description="Basic and acidic residues" evidence="2">
    <location>
        <begin position="67"/>
        <end position="78"/>
    </location>
</feature>
<feature type="compositionally biased region" description="Polar residues" evidence="2">
    <location>
        <begin position="125"/>
        <end position="145"/>
    </location>
</feature>
<evidence type="ECO:0000256" key="2">
    <source>
        <dbReference type="SAM" id="MobiDB-lite"/>
    </source>
</evidence>
<feature type="region of interest" description="Disordered" evidence="2">
    <location>
        <begin position="448"/>
        <end position="477"/>
    </location>
</feature>
<feature type="compositionally biased region" description="Basic and acidic residues" evidence="2">
    <location>
        <begin position="468"/>
        <end position="477"/>
    </location>
</feature>
<name>A0A433PUE4_9FUNG</name>
<comment type="caution">
    <text evidence="4">The sequence shown here is derived from an EMBL/GenBank/DDBJ whole genome shotgun (WGS) entry which is preliminary data.</text>
</comment>
<feature type="compositionally biased region" description="Acidic residues" evidence="2">
    <location>
        <begin position="108"/>
        <end position="123"/>
    </location>
</feature>
<dbReference type="PROSITE" id="PS51913">
    <property type="entry name" value="HTH_HARE"/>
    <property type="match status" value="1"/>
</dbReference>
<keyword evidence="5" id="KW-1185">Reference proteome</keyword>
<reference evidence="4 5" key="1">
    <citation type="journal article" date="2018" name="New Phytol.">
        <title>Phylogenomics of Endogonaceae and evolution of mycorrhizas within Mucoromycota.</title>
        <authorList>
            <person name="Chang Y."/>
            <person name="Desiro A."/>
            <person name="Na H."/>
            <person name="Sandor L."/>
            <person name="Lipzen A."/>
            <person name="Clum A."/>
            <person name="Barry K."/>
            <person name="Grigoriev I.V."/>
            <person name="Martin F.M."/>
            <person name="Stajich J.E."/>
            <person name="Smith M.E."/>
            <person name="Bonito G."/>
            <person name="Spatafora J.W."/>
        </authorList>
    </citation>
    <scope>NUCLEOTIDE SEQUENCE [LARGE SCALE GENOMIC DNA]</scope>
    <source>
        <strain evidence="4 5">AD002</strain>
    </source>
</reference>
<feature type="compositionally biased region" description="Pro residues" evidence="2">
    <location>
        <begin position="306"/>
        <end position="320"/>
    </location>
</feature>
<dbReference type="Proteomes" id="UP000274822">
    <property type="component" value="Unassembled WGS sequence"/>
</dbReference>
<feature type="compositionally biased region" description="Polar residues" evidence="2">
    <location>
        <begin position="291"/>
        <end position="305"/>
    </location>
</feature>
<proteinExistence type="predicted"/>
<organism evidence="4 5">
    <name type="scientific">Jimgerdemannia flammicorona</name>
    <dbReference type="NCBI Taxonomy" id="994334"/>
    <lineage>
        <taxon>Eukaryota</taxon>
        <taxon>Fungi</taxon>
        <taxon>Fungi incertae sedis</taxon>
        <taxon>Mucoromycota</taxon>
        <taxon>Mucoromycotina</taxon>
        <taxon>Endogonomycetes</taxon>
        <taxon>Endogonales</taxon>
        <taxon>Endogonaceae</taxon>
        <taxon>Jimgerdemannia</taxon>
    </lineage>
</organism>
<dbReference type="InterPro" id="IPR007759">
    <property type="entry name" value="Asxl_HARE-HTH"/>
</dbReference>
<evidence type="ECO:0000313" key="4">
    <source>
        <dbReference type="EMBL" id="RUS21128.1"/>
    </source>
</evidence>
<feature type="compositionally biased region" description="Low complexity" evidence="2">
    <location>
        <begin position="269"/>
        <end position="283"/>
    </location>
</feature>
<feature type="compositionally biased region" description="Basic and acidic residues" evidence="2">
    <location>
        <begin position="382"/>
        <end position="395"/>
    </location>
</feature>
<dbReference type="AlphaFoldDB" id="A0A433PUE4"/>